<dbReference type="InterPro" id="IPR000631">
    <property type="entry name" value="CARKD"/>
</dbReference>
<comment type="similarity">
    <text evidence="3 19">In the N-terminal section; belongs to the NnrE/AIBP family.</text>
</comment>
<organism evidence="22 23">
    <name type="scientific">Ruminococcus albus 8</name>
    <dbReference type="NCBI Taxonomy" id="246199"/>
    <lineage>
        <taxon>Bacteria</taxon>
        <taxon>Bacillati</taxon>
        <taxon>Bacillota</taxon>
        <taxon>Clostridia</taxon>
        <taxon>Eubacteriales</taxon>
        <taxon>Oscillospiraceae</taxon>
        <taxon>Ruminococcus</taxon>
    </lineage>
</organism>
<comment type="catalytic activity">
    <reaction evidence="2 18 19">
        <text>(6R)-NADPHX = (6S)-NADPHX</text>
        <dbReference type="Rhea" id="RHEA:32227"/>
        <dbReference type="ChEBI" id="CHEBI:64076"/>
        <dbReference type="ChEBI" id="CHEBI:64077"/>
        <dbReference type="EC" id="5.1.99.6"/>
    </reaction>
</comment>
<dbReference type="CDD" id="cd01171">
    <property type="entry name" value="YXKO-related"/>
    <property type="match status" value="1"/>
</dbReference>
<feature type="binding site" evidence="18">
    <location>
        <position position="133"/>
    </location>
    <ligand>
        <name>K(+)</name>
        <dbReference type="ChEBI" id="CHEBI:29103"/>
    </ligand>
</feature>
<feature type="binding site" evidence="17">
    <location>
        <position position="398"/>
    </location>
    <ligand>
        <name>(6S)-NADPHX</name>
        <dbReference type="ChEBI" id="CHEBI:64076"/>
    </ligand>
</feature>
<name>E9SAU9_RUMAL</name>
<evidence type="ECO:0000256" key="12">
    <source>
        <dbReference type="ARBA" id="ARBA00023239"/>
    </source>
</evidence>
<dbReference type="OrthoDB" id="9806925at2"/>
<keyword evidence="6 17" id="KW-0547">Nucleotide-binding</keyword>
<comment type="caution">
    <text evidence="18">Lacks conserved residue(s) required for the propagation of feature annotation.</text>
</comment>
<comment type="catalytic activity">
    <reaction evidence="15 17 19">
        <text>(6S)-NADHX + ADP = AMP + phosphate + NADH + H(+)</text>
        <dbReference type="Rhea" id="RHEA:32223"/>
        <dbReference type="ChEBI" id="CHEBI:15378"/>
        <dbReference type="ChEBI" id="CHEBI:43474"/>
        <dbReference type="ChEBI" id="CHEBI:57945"/>
        <dbReference type="ChEBI" id="CHEBI:64074"/>
        <dbReference type="ChEBI" id="CHEBI:456215"/>
        <dbReference type="ChEBI" id="CHEBI:456216"/>
        <dbReference type="EC" id="4.2.1.136"/>
    </reaction>
</comment>
<evidence type="ECO:0000256" key="18">
    <source>
        <dbReference type="HAMAP-Rule" id="MF_01966"/>
    </source>
</evidence>
<keyword evidence="7 17" id="KW-0067">ATP-binding</keyword>
<dbReference type="HAMAP" id="MF_01965">
    <property type="entry name" value="NADHX_dehydratase"/>
    <property type="match status" value="1"/>
</dbReference>
<comment type="function">
    <text evidence="14 19">Bifunctional enzyme that catalyzes the epimerization of the S- and R-forms of NAD(P)HX and the dehydration of the S-form of NAD(P)HX at the expense of ADP, which is converted to AMP. This allows the repair of both epimers of NAD(P)HX, a damaged form of NAD(P)H that is a result of enzymatic or heat-dependent hydration.</text>
</comment>
<feature type="binding site" evidence="18">
    <location>
        <position position="166"/>
    </location>
    <ligand>
        <name>(6S)-NADPHX</name>
        <dbReference type="ChEBI" id="CHEBI:64076"/>
    </ligand>
</feature>
<dbReference type="PROSITE" id="PS51385">
    <property type="entry name" value="YJEF_N"/>
    <property type="match status" value="1"/>
</dbReference>
<comment type="function">
    <text evidence="18">Catalyzes the epimerization of the S- and R-forms of NAD(P)HX, a damaged form of NAD(P)H that is a result of enzymatic or heat-dependent hydration. This is a prerequisite for the S-specific NAD(P)H-hydrate dehydratase to allow the repair of both epimers of NAD(P)HX.</text>
</comment>
<dbReference type="EC" id="5.1.99.6" evidence="19"/>
<dbReference type="GO" id="GO:0046496">
    <property type="term" value="P:nicotinamide nucleotide metabolic process"/>
    <property type="evidence" value="ECO:0007669"/>
    <property type="project" value="UniProtKB-UniRule"/>
</dbReference>
<dbReference type="Gene3D" id="3.40.1190.20">
    <property type="match status" value="1"/>
</dbReference>
<dbReference type="GO" id="GO:0046872">
    <property type="term" value="F:metal ion binding"/>
    <property type="evidence" value="ECO:0007669"/>
    <property type="project" value="UniProtKB-UniRule"/>
</dbReference>
<comment type="cofactor">
    <cofactor evidence="17">
        <name>Mg(2+)</name>
        <dbReference type="ChEBI" id="CHEBI:18420"/>
    </cofactor>
</comment>
<feature type="binding site" evidence="17">
    <location>
        <position position="347"/>
    </location>
    <ligand>
        <name>(6S)-NADPHX</name>
        <dbReference type="ChEBI" id="CHEBI:64076"/>
    </ligand>
</feature>
<feature type="binding site" evidence="17">
    <location>
        <position position="464"/>
    </location>
    <ligand>
        <name>(6S)-NADPHX</name>
        <dbReference type="ChEBI" id="CHEBI:64076"/>
    </ligand>
</feature>
<evidence type="ECO:0000256" key="4">
    <source>
        <dbReference type="ARBA" id="ARBA00009524"/>
    </source>
</evidence>
<evidence type="ECO:0000256" key="8">
    <source>
        <dbReference type="ARBA" id="ARBA00022857"/>
    </source>
</evidence>
<evidence type="ECO:0000256" key="6">
    <source>
        <dbReference type="ARBA" id="ARBA00022741"/>
    </source>
</evidence>
<keyword evidence="11 18" id="KW-0413">Isomerase</keyword>
<comment type="catalytic activity">
    <reaction evidence="16 17 19">
        <text>(6S)-NADPHX + ADP = AMP + phosphate + NADPH + H(+)</text>
        <dbReference type="Rhea" id="RHEA:32235"/>
        <dbReference type="ChEBI" id="CHEBI:15378"/>
        <dbReference type="ChEBI" id="CHEBI:43474"/>
        <dbReference type="ChEBI" id="CHEBI:57783"/>
        <dbReference type="ChEBI" id="CHEBI:64076"/>
        <dbReference type="ChEBI" id="CHEBI:456215"/>
        <dbReference type="ChEBI" id="CHEBI:456216"/>
        <dbReference type="EC" id="4.2.1.136"/>
    </reaction>
</comment>
<feature type="binding site" evidence="18">
    <location>
        <position position="169"/>
    </location>
    <ligand>
        <name>K(+)</name>
        <dbReference type="ChEBI" id="CHEBI:29103"/>
    </ligand>
</feature>
<evidence type="ECO:0000256" key="5">
    <source>
        <dbReference type="ARBA" id="ARBA00022723"/>
    </source>
</evidence>
<keyword evidence="10 17" id="KW-0520">NAD</keyword>
<dbReference type="STRING" id="246199.CUS_8062"/>
<comment type="similarity">
    <text evidence="4 19">In the C-terminal section; belongs to the NnrD/CARKD family.</text>
</comment>
<feature type="domain" description="YjeF N-terminal" evidence="21">
    <location>
        <begin position="12"/>
        <end position="223"/>
    </location>
</feature>
<dbReference type="SUPFAM" id="SSF64153">
    <property type="entry name" value="YjeF N-terminal domain-like"/>
    <property type="match status" value="1"/>
</dbReference>
<feature type="binding site" evidence="18">
    <location>
        <begin position="64"/>
        <end position="68"/>
    </location>
    <ligand>
        <name>(6S)-NADPHX</name>
        <dbReference type="ChEBI" id="CHEBI:64076"/>
    </ligand>
</feature>
<dbReference type="PANTHER" id="PTHR12592:SF0">
    <property type="entry name" value="ATP-DEPENDENT (S)-NAD(P)H-HYDRATE DEHYDRATASE"/>
    <property type="match status" value="1"/>
</dbReference>
<dbReference type="NCBIfam" id="TIGR00197">
    <property type="entry name" value="yjeF_nterm"/>
    <property type="match status" value="1"/>
</dbReference>
<dbReference type="InterPro" id="IPR004443">
    <property type="entry name" value="YjeF_N_dom"/>
</dbReference>
<keyword evidence="9 18" id="KW-0630">Potassium</keyword>
<evidence type="ECO:0000256" key="16">
    <source>
        <dbReference type="ARBA" id="ARBA00049209"/>
    </source>
</evidence>
<keyword evidence="23" id="KW-1185">Reference proteome</keyword>
<accession>E9SAU9</accession>
<feature type="binding site" evidence="18">
    <location>
        <begin position="137"/>
        <end position="143"/>
    </location>
    <ligand>
        <name>(6S)-NADPHX</name>
        <dbReference type="ChEBI" id="CHEBI:64076"/>
    </ligand>
</feature>
<dbReference type="RefSeq" id="WP_002848585.1">
    <property type="nucleotide sequence ID" value="NZ_ADKM02000062.1"/>
</dbReference>
<dbReference type="Gene3D" id="3.40.50.10260">
    <property type="entry name" value="YjeF N-terminal domain"/>
    <property type="match status" value="1"/>
</dbReference>
<dbReference type="Proteomes" id="UP000004259">
    <property type="component" value="Unassembled WGS sequence"/>
</dbReference>
<comment type="similarity">
    <text evidence="18">Belongs to the NnrE/AIBP family.</text>
</comment>
<keyword evidence="13" id="KW-0511">Multifunctional enzyme</keyword>
<evidence type="ECO:0000256" key="2">
    <source>
        <dbReference type="ARBA" id="ARBA00000909"/>
    </source>
</evidence>
<dbReference type="NCBIfam" id="TIGR00196">
    <property type="entry name" value="yjeF_cterm"/>
    <property type="match status" value="1"/>
</dbReference>
<dbReference type="PROSITE" id="PS51383">
    <property type="entry name" value="YJEF_C_3"/>
    <property type="match status" value="1"/>
</dbReference>
<gene>
    <name evidence="17" type="primary">nnrD</name>
    <name evidence="18" type="synonym">nnrE</name>
    <name evidence="22" type="ORF">CUS_8062</name>
</gene>
<dbReference type="Pfam" id="PF01256">
    <property type="entry name" value="Carb_kinase"/>
    <property type="match status" value="1"/>
</dbReference>
<evidence type="ECO:0000313" key="23">
    <source>
        <dbReference type="Proteomes" id="UP000004259"/>
    </source>
</evidence>
<dbReference type="HAMAP" id="MF_01966">
    <property type="entry name" value="NADHX_epimerase"/>
    <property type="match status" value="1"/>
</dbReference>
<dbReference type="InterPro" id="IPR030677">
    <property type="entry name" value="Nnr"/>
</dbReference>
<dbReference type="PANTHER" id="PTHR12592">
    <property type="entry name" value="ATP-DEPENDENT (S)-NAD(P)H-HYDRATE DEHYDRATASE FAMILY MEMBER"/>
    <property type="match status" value="1"/>
</dbReference>
<dbReference type="InterPro" id="IPR036652">
    <property type="entry name" value="YjeF_N_dom_sf"/>
</dbReference>
<keyword evidence="12 17" id="KW-0456">Lyase</keyword>
<dbReference type="InterPro" id="IPR029056">
    <property type="entry name" value="Ribokinase-like"/>
</dbReference>
<comment type="caution">
    <text evidence="22">The sequence shown here is derived from an EMBL/GenBank/DDBJ whole genome shotgun (WGS) entry which is preliminary data.</text>
</comment>
<comment type="catalytic activity">
    <reaction evidence="1 18 19">
        <text>(6R)-NADHX = (6S)-NADHX</text>
        <dbReference type="Rhea" id="RHEA:32215"/>
        <dbReference type="ChEBI" id="CHEBI:64074"/>
        <dbReference type="ChEBI" id="CHEBI:64075"/>
        <dbReference type="EC" id="5.1.99.6"/>
    </reaction>
</comment>
<dbReference type="GO" id="GO:0005524">
    <property type="term" value="F:ATP binding"/>
    <property type="evidence" value="ECO:0007669"/>
    <property type="project" value="UniProtKB-UniRule"/>
</dbReference>
<dbReference type="EC" id="4.2.1.136" evidence="19"/>
<evidence type="ECO:0000256" key="7">
    <source>
        <dbReference type="ARBA" id="ARBA00022840"/>
    </source>
</evidence>
<dbReference type="eggNOG" id="COG0063">
    <property type="taxonomic scope" value="Bacteria"/>
</dbReference>
<evidence type="ECO:0000313" key="22">
    <source>
        <dbReference type="EMBL" id="EGC03710.1"/>
    </source>
</evidence>
<dbReference type="GO" id="GO:0052855">
    <property type="term" value="F:ADP-dependent NAD(P)H-hydrate dehydratase activity"/>
    <property type="evidence" value="ECO:0007669"/>
    <property type="project" value="UniProtKB-UniRule"/>
</dbReference>
<evidence type="ECO:0000256" key="15">
    <source>
        <dbReference type="ARBA" id="ARBA00048238"/>
    </source>
</evidence>
<dbReference type="SUPFAM" id="SSF53613">
    <property type="entry name" value="Ribokinase-like"/>
    <property type="match status" value="1"/>
</dbReference>
<dbReference type="Pfam" id="PF03853">
    <property type="entry name" value="YjeF_N"/>
    <property type="match status" value="1"/>
</dbReference>
<feature type="binding site" evidence="18">
    <location>
        <position position="65"/>
    </location>
    <ligand>
        <name>K(+)</name>
        <dbReference type="ChEBI" id="CHEBI:29103"/>
    </ligand>
</feature>
<feature type="domain" description="YjeF C-terminal" evidence="20">
    <location>
        <begin position="241"/>
        <end position="524"/>
    </location>
</feature>
<evidence type="ECO:0000256" key="13">
    <source>
        <dbReference type="ARBA" id="ARBA00023268"/>
    </source>
</evidence>
<evidence type="ECO:0000256" key="3">
    <source>
        <dbReference type="ARBA" id="ARBA00006001"/>
    </source>
</evidence>
<evidence type="ECO:0000256" key="10">
    <source>
        <dbReference type="ARBA" id="ARBA00023027"/>
    </source>
</evidence>
<dbReference type="GO" id="GO:0110051">
    <property type="term" value="P:metabolite repair"/>
    <property type="evidence" value="ECO:0007669"/>
    <property type="project" value="TreeGrafter"/>
</dbReference>
<sequence>MIKDRILTVDQMIACERRSEELGVPASELMAAAGEKLAGHILSETMADGQPDTPEVVILAGKGNNGGDGMVAANHLFRSGISVRVVLCCGNPATETAHGAFEKLNKSIEVMFYDGDTTHAWAKAISESTIVVDCIFGTGFSGEIGRELQPLFIHLNTYARRVIACDIPSGVDARSGQAGVLAVTADITVTMHAKKLGMLLSPAKYFCGKVIVDDIGIPAAANTGDPLMENEIYAKASMLSDEQLGKKFLTSRKPWAHKGTFGKLVCVCGSDRYVGAAGISATAALRMGVGLVEVCSTENVVRSLSANLYECIFSTMKSDDSGCMTSDNAEEILSRLEDAKALLVGCGLGHTPETEKLVAELVEKSPVPVILDADGINSLVPNIDVLLKKKSTVILTPHPGELAKLCGVSQEEVLSDRLRYAYGLSKKYGITIVSKSSETIVCCADRTEVITAGNTALSKGGSGDMLAGMIASLTAQTKRSSLINCILACMVMGRCAEVLSTKRSERGILTRDILAYMPFFLKHLESGEE</sequence>
<comment type="subunit">
    <text evidence="17">Homotetramer.</text>
</comment>
<feature type="binding site" evidence="17">
    <location>
        <begin position="435"/>
        <end position="439"/>
    </location>
    <ligand>
        <name>AMP</name>
        <dbReference type="ChEBI" id="CHEBI:456215"/>
    </ligand>
</feature>
<evidence type="ECO:0000259" key="21">
    <source>
        <dbReference type="PROSITE" id="PS51385"/>
    </source>
</evidence>
<evidence type="ECO:0000256" key="14">
    <source>
        <dbReference type="ARBA" id="ARBA00025153"/>
    </source>
</evidence>
<keyword evidence="5 18" id="KW-0479">Metal-binding</keyword>
<evidence type="ECO:0000259" key="20">
    <source>
        <dbReference type="PROSITE" id="PS51383"/>
    </source>
</evidence>
<protein>
    <recommendedName>
        <fullName evidence="19">Bifunctional NAD(P)H-hydrate repair enzyme</fullName>
    </recommendedName>
    <alternativeName>
        <fullName evidence="19">Nicotinamide nucleotide repair protein</fullName>
    </alternativeName>
    <domain>
        <recommendedName>
            <fullName evidence="19">ADP-dependent (S)-NAD(P)H-hydrate dehydratase</fullName>
            <ecNumber evidence="19">4.2.1.136</ecNumber>
        </recommendedName>
        <alternativeName>
            <fullName evidence="19">ADP-dependent NAD(P)HX dehydratase</fullName>
        </alternativeName>
    </domain>
    <domain>
        <recommendedName>
            <fullName evidence="19">NAD(P)H-hydrate epimerase</fullName>
            <ecNumber evidence="19">5.1.99.6</ecNumber>
        </recommendedName>
    </domain>
</protein>
<evidence type="ECO:0000256" key="9">
    <source>
        <dbReference type="ARBA" id="ARBA00022958"/>
    </source>
</evidence>
<evidence type="ECO:0000256" key="17">
    <source>
        <dbReference type="HAMAP-Rule" id="MF_01965"/>
    </source>
</evidence>
<feature type="binding site" evidence="17">
    <location>
        <position position="276"/>
    </location>
    <ligand>
        <name>(6S)-NADPHX</name>
        <dbReference type="ChEBI" id="CHEBI:64076"/>
    </ligand>
</feature>
<evidence type="ECO:0000256" key="1">
    <source>
        <dbReference type="ARBA" id="ARBA00000013"/>
    </source>
</evidence>
<proteinExistence type="inferred from homology"/>
<dbReference type="GO" id="GO:0052856">
    <property type="term" value="F:NAD(P)HX epimerase activity"/>
    <property type="evidence" value="ECO:0007669"/>
    <property type="project" value="UniProtKB-UniRule"/>
</dbReference>
<dbReference type="eggNOG" id="COG0062">
    <property type="taxonomic scope" value="Bacteria"/>
</dbReference>
<comment type="similarity">
    <text evidence="17">Belongs to the NnrD/CARKD family.</text>
</comment>
<dbReference type="PIRSF" id="PIRSF017184">
    <property type="entry name" value="Nnr"/>
    <property type="match status" value="1"/>
</dbReference>
<evidence type="ECO:0000256" key="11">
    <source>
        <dbReference type="ARBA" id="ARBA00023235"/>
    </source>
</evidence>
<dbReference type="AlphaFoldDB" id="E9SAU9"/>
<comment type="function">
    <text evidence="17">Catalyzes the dehydration of the S-form of NAD(P)HX at the expense of ADP, which is converted to AMP. Together with NAD(P)HX epimerase, which catalyzes the epimerization of the S- and R-forms, the enzyme allows the repair of both epimers of NAD(P)HX, a damaged form of NAD(P)H that is a result of enzymatic or heat-dependent hydration.</text>
</comment>
<evidence type="ECO:0000256" key="19">
    <source>
        <dbReference type="PIRNR" id="PIRNR017184"/>
    </source>
</evidence>
<feature type="binding site" evidence="17">
    <location>
        <position position="463"/>
    </location>
    <ligand>
        <name>AMP</name>
        <dbReference type="ChEBI" id="CHEBI:456215"/>
    </ligand>
</feature>
<reference evidence="22 23" key="1">
    <citation type="submission" date="2011-02" db="EMBL/GenBank/DDBJ databases">
        <authorList>
            <person name="Nelson K.E."/>
            <person name="Sutton G."/>
            <person name="Torralba M."/>
            <person name="Durkin S."/>
            <person name="Harkins D."/>
            <person name="Montgomery R."/>
            <person name="Ziemer C."/>
            <person name="Klaassens E."/>
            <person name="Ocuiv P."/>
            <person name="Morrison M."/>
        </authorList>
    </citation>
    <scope>NUCLEOTIDE SEQUENCE [LARGE SCALE GENOMIC DNA]</scope>
    <source>
        <strain evidence="22 23">8</strain>
    </source>
</reference>
<comment type="cofactor">
    <cofactor evidence="18 19">
        <name>K(+)</name>
        <dbReference type="ChEBI" id="CHEBI:29103"/>
    </cofactor>
    <text evidence="18 19">Binds 1 potassium ion per subunit.</text>
</comment>
<dbReference type="EMBL" id="ADKM02000062">
    <property type="protein sequence ID" value="EGC03710.1"/>
    <property type="molecule type" value="Genomic_DNA"/>
</dbReference>
<keyword evidence="8 17" id="KW-0521">NADP</keyword>